<evidence type="ECO:0000313" key="4">
    <source>
        <dbReference type="EMBL" id="HIT76346.1"/>
    </source>
</evidence>
<feature type="domain" description="DUF4232" evidence="3">
    <location>
        <begin position="151"/>
        <end position="281"/>
    </location>
</feature>
<keyword evidence="2" id="KW-0472">Membrane</keyword>
<feature type="transmembrane region" description="Helical" evidence="2">
    <location>
        <begin position="47"/>
        <end position="71"/>
    </location>
</feature>
<evidence type="ECO:0000256" key="2">
    <source>
        <dbReference type="SAM" id="Phobius"/>
    </source>
</evidence>
<organism evidence="4 5">
    <name type="scientific">Candidatus Avipropionibacterium avicola</name>
    <dbReference type="NCBI Taxonomy" id="2840701"/>
    <lineage>
        <taxon>Bacteria</taxon>
        <taxon>Bacillati</taxon>
        <taxon>Actinomycetota</taxon>
        <taxon>Actinomycetes</taxon>
        <taxon>Propionibacteriales</taxon>
        <taxon>Propionibacteriaceae</taxon>
        <taxon>Propionibacteriaceae incertae sedis</taxon>
        <taxon>Candidatus Avipropionibacterium</taxon>
    </lineage>
</organism>
<dbReference type="AlphaFoldDB" id="A0A9D1GYV2"/>
<keyword evidence="2" id="KW-0812">Transmembrane</keyword>
<keyword evidence="2" id="KW-1133">Transmembrane helix</keyword>
<feature type="compositionally biased region" description="Low complexity" evidence="1">
    <location>
        <begin position="97"/>
        <end position="114"/>
    </location>
</feature>
<reference evidence="4" key="2">
    <citation type="journal article" date="2021" name="PeerJ">
        <title>Extensive microbial diversity within the chicken gut microbiome revealed by metagenomics and culture.</title>
        <authorList>
            <person name="Gilroy R."/>
            <person name="Ravi A."/>
            <person name="Getino M."/>
            <person name="Pursley I."/>
            <person name="Horton D.L."/>
            <person name="Alikhan N.F."/>
            <person name="Baker D."/>
            <person name="Gharbi K."/>
            <person name="Hall N."/>
            <person name="Watson M."/>
            <person name="Adriaenssens E.M."/>
            <person name="Foster-Nyarko E."/>
            <person name="Jarju S."/>
            <person name="Secka A."/>
            <person name="Antonio M."/>
            <person name="Oren A."/>
            <person name="Chaudhuri R.R."/>
            <person name="La Ragione R."/>
            <person name="Hildebrand F."/>
            <person name="Pallen M.J."/>
        </authorList>
    </citation>
    <scope>NUCLEOTIDE SEQUENCE</scope>
    <source>
        <strain evidence="4">ChiGjej1B1-24693</strain>
    </source>
</reference>
<name>A0A9D1GYV2_9ACTN</name>
<evidence type="ECO:0000313" key="5">
    <source>
        <dbReference type="Proteomes" id="UP000886842"/>
    </source>
</evidence>
<feature type="region of interest" description="Disordered" evidence="1">
    <location>
        <begin position="1"/>
        <end position="34"/>
    </location>
</feature>
<feature type="region of interest" description="Disordered" evidence="1">
    <location>
        <begin position="77"/>
        <end position="149"/>
    </location>
</feature>
<evidence type="ECO:0000256" key="1">
    <source>
        <dbReference type="SAM" id="MobiDB-lite"/>
    </source>
</evidence>
<reference evidence="4" key="1">
    <citation type="submission" date="2020-10" db="EMBL/GenBank/DDBJ databases">
        <authorList>
            <person name="Gilroy R."/>
        </authorList>
    </citation>
    <scope>NUCLEOTIDE SEQUENCE</scope>
    <source>
        <strain evidence="4">ChiGjej1B1-24693</strain>
    </source>
</reference>
<dbReference type="Pfam" id="PF14016">
    <property type="entry name" value="DUF4232"/>
    <property type="match status" value="1"/>
</dbReference>
<feature type="compositionally biased region" description="Low complexity" evidence="1">
    <location>
        <begin position="132"/>
        <end position="141"/>
    </location>
</feature>
<sequence length="286" mass="29474">MNDDLGPEDLGDDLGERLRNHATTQGSGADLAGRSIRQARGLRRRRAVAAAVTAVAVVAVGIGGAGALGVLDPRPQQSVPVANSPHTSATSPIERVPSSSPTAPSDPPTTSEQSDPPPPSPDHSDPPPSTPTQPDSPQTSQSPPPRKVAACTVDTSSVAMGRVQGAAGHVEYAIVLTNTSDQPCTVYGYPGVSIVSGDDGHQVGVPADKDAETAPKTVTVEAGGTATSVLLVAQADAYGDECEPEDGRGFRIYIPEEKRAQFVEMDVTGCTNEEIVLMQVRPFVAG</sequence>
<comment type="caution">
    <text evidence="4">The sequence shown here is derived from an EMBL/GenBank/DDBJ whole genome shotgun (WGS) entry which is preliminary data.</text>
</comment>
<accession>A0A9D1GYV2</accession>
<feature type="compositionally biased region" description="Acidic residues" evidence="1">
    <location>
        <begin position="1"/>
        <end position="13"/>
    </location>
</feature>
<dbReference type="Proteomes" id="UP000886842">
    <property type="component" value="Unassembled WGS sequence"/>
</dbReference>
<feature type="compositionally biased region" description="Polar residues" evidence="1">
    <location>
        <begin position="77"/>
        <end position="91"/>
    </location>
</feature>
<evidence type="ECO:0000259" key="3">
    <source>
        <dbReference type="Pfam" id="PF14016"/>
    </source>
</evidence>
<protein>
    <submittedName>
        <fullName evidence="4">DUF4232 domain-containing protein</fullName>
    </submittedName>
</protein>
<proteinExistence type="predicted"/>
<dbReference type="InterPro" id="IPR025326">
    <property type="entry name" value="DUF4232"/>
</dbReference>
<gene>
    <name evidence="4" type="ORF">IAA98_12245</name>
</gene>
<feature type="compositionally biased region" description="Pro residues" evidence="1">
    <location>
        <begin position="115"/>
        <end position="131"/>
    </location>
</feature>
<dbReference type="EMBL" id="DVLP01000361">
    <property type="protein sequence ID" value="HIT76346.1"/>
    <property type="molecule type" value="Genomic_DNA"/>
</dbReference>